<keyword evidence="2 8" id="KW-0489">Methyltransferase</keyword>
<dbReference type="GO" id="GO:0032259">
    <property type="term" value="P:methylation"/>
    <property type="evidence" value="ECO:0007669"/>
    <property type="project" value="UniProtKB-KW"/>
</dbReference>
<keyword evidence="4" id="KW-0949">S-adenosyl-L-methionine</keyword>
<dbReference type="InterPro" id="IPR003356">
    <property type="entry name" value="DNA_methylase_A-5"/>
</dbReference>
<evidence type="ECO:0000313" key="8">
    <source>
        <dbReference type="EMBL" id="SPW27851.1"/>
    </source>
</evidence>
<accession>A0A6H9XUV3</accession>
<feature type="domain" description="DNA methylase adenine-specific" evidence="7">
    <location>
        <begin position="74"/>
        <end position="277"/>
    </location>
</feature>
<comment type="caution">
    <text evidence="8">The sequence shown here is derived from an EMBL/GenBank/DDBJ whole genome shotgun (WGS) entry which is preliminary data.</text>
</comment>
<dbReference type="InterPro" id="IPR029063">
    <property type="entry name" value="SAM-dependent_MTases_sf"/>
</dbReference>
<evidence type="ECO:0000259" key="7">
    <source>
        <dbReference type="Pfam" id="PF02384"/>
    </source>
</evidence>
<dbReference type="GO" id="GO:0009007">
    <property type="term" value="F:site-specific DNA-methyltransferase (adenine-specific) activity"/>
    <property type="evidence" value="ECO:0007669"/>
    <property type="project" value="UniProtKB-EC"/>
</dbReference>
<dbReference type="PANTHER" id="PTHR42933">
    <property type="entry name" value="SLR6095 PROTEIN"/>
    <property type="match status" value="1"/>
</dbReference>
<evidence type="ECO:0000256" key="5">
    <source>
        <dbReference type="ARBA" id="ARBA00022747"/>
    </source>
</evidence>
<dbReference type="PANTHER" id="PTHR42933:SF3">
    <property type="entry name" value="TYPE I RESTRICTION ENZYME MJAVIII METHYLASE SUBUNIT"/>
    <property type="match status" value="1"/>
</dbReference>
<comment type="catalytic activity">
    <reaction evidence="6">
        <text>a 2'-deoxyadenosine in DNA + S-adenosyl-L-methionine = an N(6)-methyl-2'-deoxyadenosine in DNA + S-adenosyl-L-homocysteine + H(+)</text>
        <dbReference type="Rhea" id="RHEA:15197"/>
        <dbReference type="Rhea" id="RHEA-COMP:12418"/>
        <dbReference type="Rhea" id="RHEA-COMP:12419"/>
        <dbReference type="ChEBI" id="CHEBI:15378"/>
        <dbReference type="ChEBI" id="CHEBI:57856"/>
        <dbReference type="ChEBI" id="CHEBI:59789"/>
        <dbReference type="ChEBI" id="CHEBI:90615"/>
        <dbReference type="ChEBI" id="CHEBI:90616"/>
        <dbReference type="EC" id="2.1.1.72"/>
    </reaction>
</comment>
<dbReference type="InterPro" id="IPR051537">
    <property type="entry name" value="DNA_Adenine_Mtase"/>
</dbReference>
<proteinExistence type="predicted"/>
<name>A0A6H9XUV3_9CORY</name>
<keyword evidence="5" id="KW-0680">Restriction system</keyword>
<dbReference type="EMBL" id="UARK01000003">
    <property type="protein sequence ID" value="SPW27851.1"/>
    <property type="molecule type" value="Genomic_DNA"/>
</dbReference>
<dbReference type="GO" id="GO:0003677">
    <property type="term" value="F:DNA binding"/>
    <property type="evidence" value="ECO:0007669"/>
    <property type="project" value="InterPro"/>
</dbReference>
<evidence type="ECO:0000256" key="6">
    <source>
        <dbReference type="ARBA" id="ARBA00047942"/>
    </source>
</evidence>
<keyword evidence="3" id="KW-0808">Transferase</keyword>
<evidence type="ECO:0000256" key="1">
    <source>
        <dbReference type="ARBA" id="ARBA00011900"/>
    </source>
</evidence>
<evidence type="ECO:0000256" key="4">
    <source>
        <dbReference type="ARBA" id="ARBA00022691"/>
    </source>
</evidence>
<dbReference type="Pfam" id="PF02384">
    <property type="entry name" value="N6_Mtase"/>
    <property type="match status" value="1"/>
</dbReference>
<dbReference type="EC" id="2.1.1.72" evidence="1"/>
<dbReference type="CDD" id="cd02440">
    <property type="entry name" value="AdoMet_MTases"/>
    <property type="match status" value="1"/>
</dbReference>
<dbReference type="AlphaFoldDB" id="A0A6H9XUV3"/>
<evidence type="ECO:0000313" key="9">
    <source>
        <dbReference type="Proteomes" id="UP000249886"/>
    </source>
</evidence>
<protein>
    <recommendedName>
        <fullName evidence="1">site-specific DNA-methyltransferase (adenine-specific)</fullName>
        <ecNumber evidence="1">2.1.1.72</ecNumber>
    </recommendedName>
</protein>
<evidence type="ECO:0000256" key="2">
    <source>
        <dbReference type="ARBA" id="ARBA00022603"/>
    </source>
</evidence>
<dbReference type="Gene3D" id="3.40.50.150">
    <property type="entry name" value="Vaccinia Virus protein VP39"/>
    <property type="match status" value="1"/>
</dbReference>
<dbReference type="SUPFAM" id="SSF53335">
    <property type="entry name" value="S-adenosyl-L-methionine-dependent methyltransferases"/>
    <property type="match status" value="1"/>
</dbReference>
<sequence length="455" mass="49198">MQATLAGLTLLADPDQGADLVRQAGASPAQVADLLDNSVTAAATPGVATLIVDMLLGVGGRGFYSQFGTTQSASSRLLAEAAGTTVTDTVFDPACGIGGTLLALARAHDVAIVGADIAPTAVDVAKLQARLLGVTADFRCRDSLAHAASSSRRQYRTVVVEAPLNQQADTGHCQNLARSFDENIMVPARAHEAFLLCTLRHLTSDGYGYVLTSFSPGVSHQSAELRRLLLRRRQVEAIIQLPEKFLAYSHVNTLLWVLRGSPTAATAVIDASNIPKSKLHVADWLTTLRAGQPLRVPHAVLTPATLLSDHDVLLPRVVMQTLRMMKPDSVITTPQAAEHELTIPAAKVHTTIGRLISEGGLTYSDHKPLTGEYLAVLNDRHAIYPPDVFGQAKYLRIVDPYRFNPQFLAMCINNSRELRRHDFRQATVPLCGLAEQRRIIRSVHSMTRRLLGAGE</sequence>
<gene>
    <name evidence="8" type="ORF">NCTC10254_01045</name>
</gene>
<reference evidence="8 9" key="1">
    <citation type="submission" date="2018-06" db="EMBL/GenBank/DDBJ databases">
        <authorList>
            <consortium name="Pathogen Informatics"/>
            <person name="Doyle S."/>
        </authorList>
    </citation>
    <scope>NUCLEOTIDE SEQUENCE [LARGE SCALE GENOMIC DNA]</scope>
    <source>
        <strain evidence="8 9">NCTC10254</strain>
    </source>
</reference>
<organism evidence="8 9">
    <name type="scientific">Corynebacterium matruchotii</name>
    <dbReference type="NCBI Taxonomy" id="43768"/>
    <lineage>
        <taxon>Bacteria</taxon>
        <taxon>Bacillati</taxon>
        <taxon>Actinomycetota</taxon>
        <taxon>Actinomycetes</taxon>
        <taxon>Mycobacteriales</taxon>
        <taxon>Corynebacteriaceae</taxon>
        <taxon>Corynebacterium</taxon>
    </lineage>
</organism>
<dbReference type="Proteomes" id="UP000249886">
    <property type="component" value="Unassembled WGS sequence"/>
</dbReference>
<evidence type="ECO:0000256" key="3">
    <source>
        <dbReference type="ARBA" id="ARBA00022679"/>
    </source>
</evidence>
<dbReference type="GO" id="GO:0009307">
    <property type="term" value="P:DNA restriction-modification system"/>
    <property type="evidence" value="ECO:0007669"/>
    <property type="project" value="UniProtKB-KW"/>
</dbReference>
<dbReference type="GO" id="GO:0008170">
    <property type="term" value="F:N-methyltransferase activity"/>
    <property type="evidence" value="ECO:0007669"/>
    <property type="project" value="InterPro"/>
</dbReference>